<dbReference type="EMBL" id="MQTW01003595">
    <property type="protein sequence ID" value="RYC76777.1"/>
    <property type="molecule type" value="Genomic_DNA"/>
</dbReference>
<feature type="non-terminal residue" evidence="2">
    <location>
        <position position="1"/>
    </location>
</feature>
<accession>A0A4Q2UZ69</accession>
<evidence type="ECO:0000313" key="3">
    <source>
        <dbReference type="Proteomes" id="UP000290540"/>
    </source>
</evidence>
<feature type="region of interest" description="Disordered" evidence="1">
    <location>
        <begin position="1"/>
        <end position="31"/>
    </location>
</feature>
<dbReference type="AlphaFoldDB" id="A0A4Q2UZ69"/>
<protein>
    <submittedName>
        <fullName evidence="2">Uncharacterized protein</fullName>
    </submittedName>
</protein>
<feature type="compositionally biased region" description="Polar residues" evidence="1">
    <location>
        <begin position="1"/>
        <end position="11"/>
    </location>
</feature>
<dbReference type="Proteomes" id="UP000290540">
    <property type="component" value="Unassembled WGS sequence"/>
</dbReference>
<sequence>AATSGTNSPFTARSDLPATPGPDTSGDPSKRTRIIQDASEEGLDPVAQYYQDGGVDARKLKRQRVEVFNVEDTERIREMRFDSYITSYNSQNFLADVDFELGKLVDYGE</sequence>
<evidence type="ECO:0000313" key="2">
    <source>
        <dbReference type="EMBL" id="RYC76777.1"/>
    </source>
</evidence>
<reference evidence="2 3" key="1">
    <citation type="submission" date="2016-12" db="EMBL/GenBank/DDBJ databases">
        <title>Draft genome sequence of Fusarium oxysporum causing rot on Narcissus.</title>
        <authorList>
            <person name="Armitage A.D."/>
            <person name="Taylor A."/>
            <person name="Clarkson J.P."/>
            <person name="Harrison R.J."/>
            <person name="Jackson A.C."/>
        </authorList>
    </citation>
    <scope>NUCLEOTIDE SEQUENCE [LARGE SCALE GENOMIC DNA]</scope>
    <source>
        <strain evidence="2 3">N139</strain>
    </source>
</reference>
<proteinExistence type="predicted"/>
<name>A0A4Q2UZ69_FUSOX</name>
<organism evidence="2 3">
    <name type="scientific">Fusarium oxysporum f. sp. narcissi</name>
    <dbReference type="NCBI Taxonomy" id="451672"/>
    <lineage>
        <taxon>Eukaryota</taxon>
        <taxon>Fungi</taxon>
        <taxon>Dikarya</taxon>
        <taxon>Ascomycota</taxon>
        <taxon>Pezizomycotina</taxon>
        <taxon>Sordariomycetes</taxon>
        <taxon>Hypocreomycetidae</taxon>
        <taxon>Hypocreales</taxon>
        <taxon>Nectriaceae</taxon>
        <taxon>Fusarium</taxon>
        <taxon>Fusarium oxysporum species complex</taxon>
    </lineage>
</organism>
<evidence type="ECO:0000256" key="1">
    <source>
        <dbReference type="SAM" id="MobiDB-lite"/>
    </source>
</evidence>
<gene>
    <name evidence="2" type="ORF">BFJ63_vAg20346</name>
</gene>
<comment type="caution">
    <text evidence="2">The sequence shown here is derived from an EMBL/GenBank/DDBJ whole genome shotgun (WGS) entry which is preliminary data.</text>
</comment>